<name>A0A2C5ZGD7_9HYPO</name>
<evidence type="ECO:0000313" key="1">
    <source>
        <dbReference type="EMBL" id="PHH78850.1"/>
    </source>
</evidence>
<dbReference type="AlphaFoldDB" id="A0A2C5ZGD7"/>
<gene>
    <name evidence="1" type="ORF">CDD80_6140</name>
</gene>
<protein>
    <submittedName>
        <fullName evidence="1">Uncharacterized protein</fullName>
    </submittedName>
</protein>
<dbReference type="Proteomes" id="UP000226431">
    <property type="component" value="Unassembled WGS sequence"/>
</dbReference>
<keyword evidence="2" id="KW-1185">Reference proteome</keyword>
<accession>A0A2C5ZGD7</accession>
<organism evidence="1 2">
    <name type="scientific">Ophiocordyceps camponoti-rufipedis</name>
    <dbReference type="NCBI Taxonomy" id="2004952"/>
    <lineage>
        <taxon>Eukaryota</taxon>
        <taxon>Fungi</taxon>
        <taxon>Dikarya</taxon>
        <taxon>Ascomycota</taxon>
        <taxon>Pezizomycotina</taxon>
        <taxon>Sordariomycetes</taxon>
        <taxon>Hypocreomycetidae</taxon>
        <taxon>Hypocreales</taxon>
        <taxon>Ophiocordycipitaceae</taxon>
        <taxon>Ophiocordyceps</taxon>
    </lineage>
</organism>
<sequence length="316" mass="36057">MRHSTWLAPAMMGVAVAEYHAVKWTKMVTSKMMDNIKEGLLFPTTELPEATVNWASPPMMQEYIPEDTCLDNIGSCRQVQFFRREEFVNDPVPAAFEPLRSLLNNEPSHKVSVFATRKVESYKRNEDDSPSVLRASKSQPVIHYSAPNWHMVANLDQGNNLRLSNGTARDASFGKAVEVRRHMKCPPKSVCYIETFTFHASLKGFCRKRPTVLCGNDDREINVCKALDMPSHRNQLERGINYHNWSSCEQFDKFIWESCYSEPINKCIGPLAKECQVLGPILWRNRPLSVSVAWSQELESGDPSMNFNFEVLGLSY</sequence>
<dbReference type="EMBL" id="NJES01000065">
    <property type="protein sequence ID" value="PHH78850.1"/>
    <property type="molecule type" value="Genomic_DNA"/>
</dbReference>
<dbReference type="OrthoDB" id="4908287at2759"/>
<reference evidence="1 2" key="1">
    <citation type="submission" date="2017-06" db="EMBL/GenBank/DDBJ databases">
        <title>Ant-infecting Ophiocordyceps genomes reveal a high diversity of potential behavioral manipulation genes and a possible major role for enterotoxins.</title>
        <authorList>
            <person name="De Bekker C."/>
            <person name="Evans H.C."/>
            <person name="Brachmann A."/>
            <person name="Hughes D.P."/>
        </authorList>
    </citation>
    <scope>NUCLEOTIDE SEQUENCE [LARGE SCALE GENOMIC DNA]</scope>
    <source>
        <strain evidence="1 2">Map16</strain>
    </source>
</reference>
<proteinExistence type="predicted"/>
<comment type="caution">
    <text evidence="1">The sequence shown here is derived from an EMBL/GenBank/DDBJ whole genome shotgun (WGS) entry which is preliminary data.</text>
</comment>
<evidence type="ECO:0000313" key="2">
    <source>
        <dbReference type="Proteomes" id="UP000226431"/>
    </source>
</evidence>